<keyword evidence="3 7" id="KW-0418">Kinase</keyword>
<evidence type="ECO:0000256" key="5">
    <source>
        <dbReference type="SAM" id="Phobius"/>
    </source>
</evidence>
<accession>A0ABW4XJD6</accession>
<keyword evidence="1 7" id="KW-0808">Transferase</keyword>
<dbReference type="RefSeq" id="WP_345338558.1">
    <property type="nucleotide sequence ID" value="NZ_BAABLI010000006.1"/>
</dbReference>
<name>A0ABW4XJD6_9GAMM</name>
<dbReference type="GO" id="GO:0004674">
    <property type="term" value="F:protein serine/threonine kinase activity"/>
    <property type="evidence" value="ECO:0007669"/>
    <property type="project" value="UniProtKB-EC"/>
</dbReference>
<evidence type="ECO:0000256" key="2">
    <source>
        <dbReference type="ARBA" id="ARBA00022741"/>
    </source>
</evidence>
<dbReference type="InterPro" id="IPR011009">
    <property type="entry name" value="Kinase-like_dom_sf"/>
</dbReference>
<dbReference type="PANTHER" id="PTHR43289">
    <property type="entry name" value="MITOGEN-ACTIVATED PROTEIN KINASE KINASE KINASE 20-RELATED"/>
    <property type="match status" value="1"/>
</dbReference>
<reference evidence="8" key="1">
    <citation type="journal article" date="2019" name="Int. J. Syst. Evol. Microbiol.">
        <title>The Global Catalogue of Microorganisms (GCM) 10K type strain sequencing project: providing services to taxonomists for standard genome sequencing and annotation.</title>
        <authorList>
            <consortium name="The Broad Institute Genomics Platform"/>
            <consortium name="The Broad Institute Genome Sequencing Center for Infectious Disease"/>
            <person name="Wu L."/>
            <person name="Ma J."/>
        </authorList>
    </citation>
    <scope>NUCLEOTIDE SEQUENCE [LARGE SCALE GENOMIC DNA]</scope>
    <source>
        <strain evidence="8">CGMCC 1.10992</strain>
    </source>
</reference>
<keyword evidence="5" id="KW-1133">Transmembrane helix</keyword>
<dbReference type="Pfam" id="PF00069">
    <property type="entry name" value="Pkinase"/>
    <property type="match status" value="1"/>
</dbReference>
<proteinExistence type="predicted"/>
<protein>
    <submittedName>
        <fullName evidence="7">Serine/threonine-protein kinase</fullName>
        <ecNumber evidence="7">2.7.11.1</ecNumber>
    </submittedName>
</protein>
<dbReference type="Proteomes" id="UP001597380">
    <property type="component" value="Unassembled WGS sequence"/>
</dbReference>
<dbReference type="InterPro" id="IPR008271">
    <property type="entry name" value="Ser/Thr_kinase_AS"/>
</dbReference>
<keyword evidence="2" id="KW-0547">Nucleotide-binding</keyword>
<evidence type="ECO:0000313" key="7">
    <source>
        <dbReference type="EMBL" id="MFD2095390.1"/>
    </source>
</evidence>
<sequence length="686" mass="77538">MAKSPLPKQLQQRLVRTYAKIDNTHYRRPRRMAVYRHVAITSLILIALGVFLRFHIIEAAEDLFAAKIQQQLDSQVAAVQFWAKTEMGLADSVATRHQVHTLLKRYQSASSEQMRKIQDELSLEVEQGLSSSDSMGFMILNQAGEIIASTKQHALGSMLSRANIRLIESVVERNVRLSSVMFADRLVPDTKLPPVMLIATRIEVDALPQDFYLVELLNASLEFNLITELYRSDERIEMYYFNAEGMMISESPLLNDVKRAGLLIDSERKSTVLNVRLTDPSSKEGLPVLPIQRALTLGSGSNFDGYRSYRNEEVMGVWFWVPELQIGFAVEVNRSEMLDLISPLLYTEILMFALLAFSGVAMVIYQVRMRRLDDQVNAFEQLGQYRLKEKIGEGGIGTVYRAKHALLRRPTALKVLKKSMLTEEIIDRFELEVQQTALLSHPNTIQVYDYGLSPDGTFYYAMEFIRGFNLGDYIEQFGPMPQARVIHILRQVCGSLAEAHSRGLIHRDIKPPNIMLCNQGGIYDHVKVLDFGLVKDISDPESTQLTQTQSIAGTPAYIAPERLQNPSLCDARTDIYALGAVAYNMLSGKDLFTGTNALQIALSALKESPVPISDAVSAPIEARLASLVMRCISKQPEQRPRDVFEILEELDRLQALYPWQQTDAFGWWSQYAEPLLKHEPEETEDA</sequence>
<dbReference type="SMART" id="SM00220">
    <property type="entry name" value="S_TKc"/>
    <property type="match status" value="1"/>
</dbReference>
<evidence type="ECO:0000256" key="1">
    <source>
        <dbReference type="ARBA" id="ARBA00022679"/>
    </source>
</evidence>
<evidence type="ECO:0000256" key="4">
    <source>
        <dbReference type="ARBA" id="ARBA00022840"/>
    </source>
</evidence>
<comment type="caution">
    <text evidence="7">The sequence shown here is derived from an EMBL/GenBank/DDBJ whole genome shotgun (WGS) entry which is preliminary data.</text>
</comment>
<feature type="transmembrane region" description="Helical" evidence="5">
    <location>
        <begin position="34"/>
        <end position="54"/>
    </location>
</feature>
<dbReference type="EC" id="2.7.11.1" evidence="7"/>
<keyword evidence="5" id="KW-0472">Membrane</keyword>
<evidence type="ECO:0000256" key="3">
    <source>
        <dbReference type="ARBA" id="ARBA00022777"/>
    </source>
</evidence>
<dbReference type="Gene3D" id="1.10.510.10">
    <property type="entry name" value="Transferase(Phosphotransferase) domain 1"/>
    <property type="match status" value="1"/>
</dbReference>
<dbReference type="EMBL" id="JBHUHT010000009">
    <property type="protein sequence ID" value="MFD2095390.1"/>
    <property type="molecule type" value="Genomic_DNA"/>
</dbReference>
<feature type="transmembrane region" description="Helical" evidence="5">
    <location>
        <begin position="344"/>
        <end position="365"/>
    </location>
</feature>
<gene>
    <name evidence="7" type="ORF">ACFSJ3_05280</name>
</gene>
<feature type="domain" description="Protein kinase" evidence="6">
    <location>
        <begin position="385"/>
        <end position="660"/>
    </location>
</feature>
<dbReference type="SUPFAM" id="SSF56112">
    <property type="entry name" value="Protein kinase-like (PK-like)"/>
    <property type="match status" value="1"/>
</dbReference>
<dbReference type="Gene3D" id="3.30.200.20">
    <property type="entry name" value="Phosphorylase Kinase, domain 1"/>
    <property type="match status" value="1"/>
</dbReference>
<keyword evidence="5" id="KW-0812">Transmembrane</keyword>
<evidence type="ECO:0000259" key="6">
    <source>
        <dbReference type="PROSITE" id="PS50011"/>
    </source>
</evidence>
<dbReference type="CDD" id="cd14014">
    <property type="entry name" value="STKc_PknB_like"/>
    <property type="match status" value="1"/>
</dbReference>
<keyword evidence="4" id="KW-0067">ATP-binding</keyword>
<organism evidence="7 8">
    <name type="scientific">Corallincola platygyrae</name>
    <dbReference type="NCBI Taxonomy" id="1193278"/>
    <lineage>
        <taxon>Bacteria</taxon>
        <taxon>Pseudomonadati</taxon>
        <taxon>Pseudomonadota</taxon>
        <taxon>Gammaproteobacteria</taxon>
        <taxon>Alteromonadales</taxon>
        <taxon>Psychromonadaceae</taxon>
        <taxon>Corallincola</taxon>
    </lineage>
</organism>
<dbReference type="PROSITE" id="PS50011">
    <property type="entry name" value="PROTEIN_KINASE_DOM"/>
    <property type="match status" value="1"/>
</dbReference>
<dbReference type="PANTHER" id="PTHR43289:SF6">
    <property type="entry name" value="SERINE_THREONINE-PROTEIN KINASE NEKL-3"/>
    <property type="match status" value="1"/>
</dbReference>
<dbReference type="PROSITE" id="PS00108">
    <property type="entry name" value="PROTEIN_KINASE_ST"/>
    <property type="match status" value="1"/>
</dbReference>
<dbReference type="InterPro" id="IPR000719">
    <property type="entry name" value="Prot_kinase_dom"/>
</dbReference>
<evidence type="ECO:0000313" key="8">
    <source>
        <dbReference type="Proteomes" id="UP001597380"/>
    </source>
</evidence>
<keyword evidence="8" id="KW-1185">Reference proteome</keyword>